<dbReference type="RefSeq" id="WP_020931582.1">
    <property type="nucleotide sequence ID" value="NZ_CP013212.1"/>
</dbReference>
<dbReference type="Proteomes" id="UP000055698">
    <property type="component" value="Chromosome"/>
</dbReference>
<reference evidence="1 2" key="2">
    <citation type="journal article" date="2016" name="Genome Announc.">
        <title>Complete Genome Sequences of the Obligate Symbionts 'Candidatus Sulcia muelleri' and 'Ca. Nasuia deltocephalinicola' from the Pestiferous Leafhopper Macrosteles quadripunctulatus (Hemiptera: Cicadellidae).</title>
        <authorList>
            <person name="Bennett G.M."/>
            <person name="Abba S."/>
            <person name="Kube M."/>
            <person name="Marzachi C."/>
        </authorList>
    </citation>
    <scope>NUCLEOTIDE SEQUENCE [LARGE SCALE GENOMIC DNA]</scope>
    <source>
        <strain evidence="1 2">PUNC</strain>
    </source>
</reference>
<dbReference type="GeneID" id="75050372"/>
<reference evidence="2" key="1">
    <citation type="submission" date="2015-11" db="EMBL/GenBank/DDBJ databases">
        <title>Complete genome sequences of the obligate symbionts Candidatus Sulcia muelleri and Candidatus Nasuia deltocephalinicola from the pestiferous leafhopper, Macrosteles quadripunctulatus (Hemiptera: Cicadellidae).</title>
        <authorList>
            <person name="Bennett G.M."/>
            <person name="Abba S."/>
            <person name="Kube M."/>
            <person name="Marzachi C."/>
        </authorList>
    </citation>
    <scope>NUCLEOTIDE SEQUENCE [LARGE SCALE GENOMIC DNA]</scope>
    <source>
        <strain evidence="2">PUNC</strain>
    </source>
</reference>
<dbReference type="EMBL" id="CP013212">
    <property type="protein sequence ID" value="ALP70245.1"/>
    <property type="molecule type" value="Genomic_DNA"/>
</dbReference>
<sequence length="176" mass="21389">MNFSYKKLKRYAKGFFFLVFNSKKEIFIKNEIEKIFFLLRKNYINIKPIILNTHCFKKKEKIIFFNKLMIDKILLKLMKLLIYDNKGLLFISICLEYIKYYKKQLSIIDLFFLSKKPIIKYNIIFILNKREKTFIINNNIDNIIGGFLLKGEYQYCNFTINNFLKKIKNYVGYKIC</sequence>
<evidence type="ECO:0000313" key="2">
    <source>
        <dbReference type="Proteomes" id="UP000055698"/>
    </source>
</evidence>
<proteinExistence type="predicted"/>
<evidence type="ECO:0000313" key="1">
    <source>
        <dbReference type="EMBL" id="ALP70245.1"/>
    </source>
</evidence>
<organism evidence="1 2">
    <name type="scientific">Candidatus Karelsulcia muelleri</name>
    <dbReference type="NCBI Taxonomy" id="336810"/>
    <lineage>
        <taxon>Bacteria</taxon>
        <taxon>Pseudomonadati</taxon>
        <taxon>Bacteroidota</taxon>
        <taxon>Flavobacteriia</taxon>
        <taxon>Flavobacteriales</taxon>
        <taxon>Candidatus Karelsulcia</taxon>
    </lineage>
</organism>
<gene>
    <name evidence="1" type="ORF">ASU30_187</name>
</gene>
<accession>A0A654M363</accession>
<protein>
    <submittedName>
        <fullName evidence="1">ATP synthase delta chain</fullName>
    </submittedName>
</protein>
<name>A0A654M363_9FLAO</name>
<dbReference type="AlphaFoldDB" id="A0A654M363"/>